<sequence length="12" mass="1460">MRDLQEVQLART</sequence>
<feature type="non-terminal residue" evidence="1">
    <location>
        <position position="12"/>
    </location>
</feature>
<accession>A0A4Y1R698</accession>
<name>A0A4Y1R698_PRUDU</name>
<organism evidence="1">
    <name type="scientific">Prunus dulcis</name>
    <name type="common">Almond</name>
    <name type="synonym">Amygdalus dulcis</name>
    <dbReference type="NCBI Taxonomy" id="3755"/>
    <lineage>
        <taxon>Eukaryota</taxon>
        <taxon>Viridiplantae</taxon>
        <taxon>Streptophyta</taxon>
        <taxon>Embryophyta</taxon>
        <taxon>Tracheophyta</taxon>
        <taxon>Spermatophyta</taxon>
        <taxon>Magnoliopsida</taxon>
        <taxon>eudicotyledons</taxon>
        <taxon>Gunneridae</taxon>
        <taxon>Pentapetalae</taxon>
        <taxon>rosids</taxon>
        <taxon>fabids</taxon>
        <taxon>Rosales</taxon>
        <taxon>Rosaceae</taxon>
        <taxon>Amygdaloideae</taxon>
        <taxon>Amygdaleae</taxon>
        <taxon>Prunus</taxon>
    </lineage>
</organism>
<evidence type="ECO:0000313" key="1">
    <source>
        <dbReference type="EMBL" id="BBG99700.1"/>
    </source>
</evidence>
<dbReference type="EMBL" id="AP019299">
    <property type="protein sequence ID" value="BBG99700.1"/>
    <property type="molecule type" value="Genomic_DNA"/>
</dbReference>
<gene>
    <name evidence="1" type="ORF">Prudu_009475</name>
</gene>
<reference evidence="1" key="1">
    <citation type="journal article" date="2019" name="Science">
        <title>Mutation of a bHLH transcription factor allowed almond domestication.</title>
        <authorList>
            <person name="Sanchez-Perez R."/>
            <person name="Pavan S."/>
            <person name="Mazzeo R."/>
            <person name="Moldovan C."/>
            <person name="Aiese Cigliano R."/>
            <person name="Del Cueto J."/>
            <person name="Ricciardi F."/>
            <person name="Lotti C."/>
            <person name="Ricciardi L."/>
            <person name="Dicenta F."/>
            <person name="Lopez-Marques R.L."/>
            <person name="Lindberg Moller B."/>
        </authorList>
    </citation>
    <scope>NUCLEOTIDE SEQUENCE</scope>
</reference>
<protein>
    <submittedName>
        <fullName evidence="1">Uncharacterized protein</fullName>
    </submittedName>
</protein>
<proteinExistence type="predicted"/>